<dbReference type="OrthoDB" id="3066903at2759"/>
<evidence type="ECO:0008006" key="3">
    <source>
        <dbReference type="Google" id="ProtNLM"/>
    </source>
</evidence>
<accession>A0A067TJ66</accession>
<evidence type="ECO:0000313" key="1">
    <source>
        <dbReference type="EMBL" id="KDR83216.1"/>
    </source>
</evidence>
<protein>
    <recommendedName>
        <fullName evidence="3">F-box domain-containing protein</fullName>
    </recommendedName>
</protein>
<dbReference type="Proteomes" id="UP000027222">
    <property type="component" value="Unassembled WGS sequence"/>
</dbReference>
<dbReference type="AlphaFoldDB" id="A0A067TJ66"/>
<dbReference type="HOGENOM" id="CLU_662292_0_0_1"/>
<dbReference type="EMBL" id="KL142369">
    <property type="protein sequence ID" value="KDR83216.1"/>
    <property type="molecule type" value="Genomic_DNA"/>
</dbReference>
<evidence type="ECO:0000313" key="2">
    <source>
        <dbReference type="Proteomes" id="UP000027222"/>
    </source>
</evidence>
<name>A0A067TJ66_GALM3</name>
<proteinExistence type="predicted"/>
<reference evidence="2" key="1">
    <citation type="journal article" date="2014" name="Proc. Natl. Acad. Sci. U.S.A.">
        <title>Extensive sampling of basidiomycete genomes demonstrates inadequacy of the white-rot/brown-rot paradigm for wood decay fungi.</title>
        <authorList>
            <person name="Riley R."/>
            <person name="Salamov A.A."/>
            <person name="Brown D.W."/>
            <person name="Nagy L.G."/>
            <person name="Floudas D."/>
            <person name="Held B.W."/>
            <person name="Levasseur A."/>
            <person name="Lombard V."/>
            <person name="Morin E."/>
            <person name="Otillar R."/>
            <person name="Lindquist E.A."/>
            <person name="Sun H."/>
            <person name="LaButti K.M."/>
            <person name="Schmutz J."/>
            <person name="Jabbour D."/>
            <person name="Luo H."/>
            <person name="Baker S.E."/>
            <person name="Pisabarro A.G."/>
            <person name="Walton J.D."/>
            <person name="Blanchette R.A."/>
            <person name="Henrissat B."/>
            <person name="Martin F."/>
            <person name="Cullen D."/>
            <person name="Hibbett D.S."/>
            <person name="Grigoriev I.V."/>
        </authorList>
    </citation>
    <scope>NUCLEOTIDE SEQUENCE [LARGE SCALE GENOMIC DNA]</scope>
    <source>
        <strain evidence="2">CBS 339.88</strain>
    </source>
</reference>
<organism evidence="1 2">
    <name type="scientific">Galerina marginata (strain CBS 339.88)</name>
    <dbReference type="NCBI Taxonomy" id="685588"/>
    <lineage>
        <taxon>Eukaryota</taxon>
        <taxon>Fungi</taxon>
        <taxon>Dikarya</taxon>
        <taxon>Basidiomycota</taxon>
        <taxon>Agaricomycotina</taxon>
        <taxon>Agaricomycetes</taxon>
        <taxon>Agaricomycetidae</taxon>
        <taxon>Agaricales</taxon>
        <taxon>Agaricineae</taxon>
        <taxon>Strophariaceae</taxon>
        <taxon>Galerina</taxon>
    </lineage>
</organism>
<keyword evidence="2" id="KW-1185">Reference proteome</keyword>
<sequence>MAHENTHTTGVEAISRLHEDLLWLIFMKNTELPFYNPPLEDRLMTAIKTSQVCLRWRNLTLRSSSLWGRLIDLNLLNQKCDALRNTILRRSGNSFLWIQGRLSAQNSGFFFSILEHHWTRVQRLNINDNCVEGQHPRTWKALYSPAPNLESILLTSSSVPQDSEVLAPLLLFANDAPILRQYRVPDIKPNPKAPWLSNIGSMTFSIPFNVPEIFEALEVMPLLEFLSIRIRSYRLRNTNQENKIYTDLPSIHLPKLNKLRLRGDVLTTLPFLERITPAPGCSLFADISSYRASAFLVSGTPTLKDSMAQHLGRYTSNYLAINAATDVTLRVNAIHLKTNQYLSCLKYTPLPVFQTSQVWNCLFSTRQTTGLRGSLPFCPHCARSPKSKPLIAQFNLSSRISNPKTIFLCSPPYIP</sequence>
<gene>
    <name evidence="1" type="ORF">GALMADRAFT_874726</name>
</gene>